<dbReference type="EMBL" id="JAHXZJ010002237">
    <property type="protein sequence ID" value="KAH0545996.1"/>
    <property type="molecule type" value="Genomic_DNA"/>
</dbReference>
<proteinExistence type="predicted"/>
<sequence>MAARPHPYLEARGTEELARPVNAQVPVLHTSHSHSLSPGQQQRNRRIRGSPLAVTLTSAYTDPSSSGAEQSPDRDQDPSILFDYPETSQMKDKTPMAAVSRDP</sequence>
<keyword evidence="3" id="KW-1185">Reference proteome</keyword>
<evidence type="ECO:0000256" key="1">
    <source>
        <dbReference type="SAM" id="MobiDB-lite"/>
    </source>
</evidence>
<feature type="compositionally biased region" description="Polar residues" evidence="1">
    <location>
        <begin position="55"/>
        <end position="69"/>
    </location>
</feature>
<accession>A0AAV7I746</accession>
<dbReference type="AlphaFoldDB" id="A0AAV7I746"/>
<feature type="compositionally biased region" description="Basic and acidic residues" evidence="1">
    <location>
        <begin position="7"/>
        <end position="18"/>
    </location>
</feature>
<gene>
    <name evidence="2" type="ORF">KQX54_005584</name>
</gene>
<evidence type="ECO:0000313" key="3">
    <source>
        <dbReference type="Proteomes" id="UP000826195"/>
    </source>
</evidence>
<name>A0AAV7I746_COTGL</name>
<feature type="region of interest" description="Disordered" evidence="1">
    <location>
        <begin position="1"/>
        <end position="103"/>
    </location>
</feature>
<dbReference type="Proteomes" id="UP000826195">
    <property type="component" value="Unassembled WGS sequence"/>
</dbReference>
<protein>
    <submittedName>
        <fullName evidence="2">Uncharacterized protein</fullName>
    </submittedName>
</protein>
<reference evidence="2 3" key="1">
    <citation type="journal article" date="2021" name="J. Hered.">
        <title>A chromosome-level genome assembly of the parasitoid wasp, Cotesia glomerata (Hymenoptera: Braconidae).</title>
        <authorList>
            <person name="Pinto B.J."/>
            <person name="Weis J.J."/>
            <person name="Gamble T."/>
            <person name="Ode P.J."/>
            <person name="Paul R."/>
            <person name="Zaspel J.M."/>
        </authorList>
    </citation>
    <scope>NUCLEOTIDE SEQUENCE [LARGE SCALE GENOMIC DNA]</scope>
    <source>
        <strain evidence="2">CgM1</strain>
    </source>
</reference>
<organism evidence="2 3">
    <name type="scientific">Cotesia glomerata</name>
    <name type="common">Lepidopteran parasitic wasp</name>
    <name type="synonym">Apanteles glomeratus</name>
    <dbReference type="NCBI Taxonomy" id="32391"/>
    <lineage>
        <taxon>Eukaryota</taxon>
        <taxon>Metazoa</taxon>
        <taxon>Ecdysozoa</taxon>
        <taxon>Arthropoda</taxon>
        <taxon>Hexapoda</taxon>
        <taxon>Insecta</taxon>
        <taxon>Pterygota</taxon>
        <taxon>Neoptera</taxon>
        <taxon>Endopterygota</taxon>
        <taxon>Hymenoptera</taxon>
        <taxon>Apocrita</taxon>
        <taxon>Ichneumonoidea</taxon>
        <taxon>Braconidae</taxon>
        <taxon>Microgastrinae</taxon>
        <taxon>Cotesia</taxon>
    </lineage>
</organism>
<feature type="compositionally biased region" description="Polar residues" evidence="1">
    <location>
        <begin position="33"/>
        <end position="42"/>
    </location>
</feature>
<comment type="caution">
    <text evidence="2">The sequence shown here is derived from an EMBL/GenBank/DDBJ whole genome shotgun (WGS) entry which is preliminary data.</text>
</comment>
<evidence type="ECO:0000313" key="2">
    <source>
        <dbReference type="EMBL" id="KAH0545996.1"/>
    </source>
</evidence>